<evidence type="ECO:0000313" key="4">
    <source>
        <dbReference type="Proteomes" id="UP001529510"/>
    </source>
</evidence>
<sequence length="287" mass="33075">MQRTGQVPGEMQEEPDPESPHSAQTLHASQGRFQARISEQRQVKWPAANKKNEWHQSDEDVDQILQVTARGDADRRLHTMCSIIINIAAERFGVKEQCPFGGTAGPNRLEENNRQLRKELRLLRKQFRQASEEDKAALAELRNIVRSKLTTTRRAEWHRRRSKERARRCAEFIANPFILTRRLLGQKRSGRLTCTQDEIDKYLSTSYSDTVRDQDLGPCSMLISPPEPSVAFNLKDPTLREVQKVVKVARTNSAPGPSGVPYVVYKRRPKLLQRLWKITKVTWKRGK</sequence>
<reference evidence="3 4" key="1">
    <citation type="submission" date="2024-05" db="EMBL/GenBank/DDBJ databases">
        <title>Genome sequencing and assembly of Indian major carp, Cirrhinus mrigala (Hamilton, 1822).</title>
        <authorList>
            <person name="Mohindra V."/>
            <person name="Chowdhury L.M."/>
            <person name="Lal K."/>
            <person name="Jena J.K."/>
        </authorList>
    </citation>
    <scope>NUCLEOTIDE SEQUENCE [LARGE SCALE GENOMIC DNA]</scope>
    <source>
        <strain evidence="3">CM1030</strain>
        <tissue evidence="3">Blood</tissue>
    </source>
</reference>
<feature type="compositionally biased region" description="Polar residues" evidence="2">
    <location>
        <begin position="21"/>
        <end position="32"/>
    </location>
</feature>
<dbReference type="PANTHER" id="PTHR19446">
    <property type="entry name" value="REVERSE TRANSCRIPTASES"/>
    <property type="match status" value="1"/>
</dbReference>
<keyword evidence="1" id="KW-0175">Coiled coil</keyword>
<name>A0ABD0RWY8_CIRMR</name>
<protein>
    <recommendedName>
        <fullName evidence="5">Reverse transcriptase</fullName>
    </recommendedName>
</protein>
<accession>A0ABD0RWY8</accession>
<evidence type="ECO:0008006" key="5">
    <source>
        <dbReference type="Google" id="ProtNLM"/>
    </source>
</evidence>
<feature type="coiled-coil region" evidence="1">
    <location>
        <begin position="106"/>
        <end position="133"/>
    </location>
</feature>
<comment type="caution">
    <text evidence="3">The sequence shown here is derived from an EMBL/GenBank/DDBJ whole genome shotgun (WGS) entry which is preliminary data.</text>
</comment>
<evidence type="ECO:0000256" key="1">
    <source>
        <dbReference type="SAM" id="Coils"/>
    </source>
</evidence>
<dbReference type="EMBL" id="JAMKFB020000001">
    <property type="protein sequence ID" value="KAL0202317.1"/>
    <property type="molecule type" value="Genomic_DNA"/>
</dbReference>
<proteinExistence type="predicted"/>
<keyword evidence="4" id="KW-1185">Reference proteome</keyword>
<evidence type="ECO:0000313" key="3">
    <source>
        <dbReference type="EMBL" id="KAL0202317.1"/>
    </source>
</evidence>
<dbReference type="Proteomes" id="UP001529510">
    <property type="component" value="Unassembled WGS sequence"/>
</dbReference>
<dbReference type="AlphaFoldDB" id="A0ABD0RWY8"/>
<feature type="non-terminal residue" evidence="3">
    <location>
        <position position="287"/>
    </location>
</feature>
<evidence type="ECO:0000256" key="2">
    <source>
        <dbReference type="SAM" id="MobiDB-lite"/>
    </source>
</evidence>
<gene>
    <name evidence="3" type="ORF">M9458_000335</name>
</gene>
<feature type="region of interest" description="Disordered" evidence="2">
    <location>
        <begin position="1"/>
        <end position="57"/>
    </location>
</feature>
<organism evidence="3 4">
    <name type="scientific">Cirrhinus mrigala</name>
    <name type="common">Mrigala</name>
    <dbReference type="NCBI Taxonomy" id="683832"/>
    <lineage>
        <taxon>Eukaryota</taxon>
        <taxon>Metazoa</taxon>
        <taxon>Chordata</taxon>
        <taxon>Craniata</taxon>
        <taxon>Vertebrata</taxon>
        <taxon>Euteleostomi</taxon>
        <taxon>Actinopterygii</taxon>
        <taxon>Neopterygii</taxon>
        <taxon>Teleostei</taxon>
        <taxon>Ostariophysi</taxon>
        <taxon>Cypriniformes</taxon>
        <taxon>Cyprinidae</taxon>
        <taxon>Labeoninae</taxon>
        <taxon>Labeonini</taxon>
        <taxon>Cirrhinus</taxon>
    </lineage>
</organism>